<name>A0A1Y2J5M9_TRAC3</name>
<sequence length="236" mass="25348">MALPSITPFFLFVAFLLLLLVSLSLPIIKSIFLFQLAADASASFLDSSASGQVRFGVWGYCISAITVEVIGIDHETAGKCSSPHLGYQFDSDIANALHVEDLTNAISRALSAVLVLHPIACALTFVALVTSLFITRRHSPDTVSRPAALATMGVALLAAVLTTISFLLDVIFVAVVRHKVDNEANGDLHLSWGNAVWLALGATIALWCSIVSDCAGVCAFGRRFRRKQAADGRYYY</sequence>
<dbReference type="InterPro" id="IPR051380">
    <property type="entry name" value="pH-response_reg_palI/RIM9"/>
</dbReference>
<dbReference type="GO" id="GO:0032153">
    <property type="term" value="C:cell division site"/>
    <property type="evidence" value="ECO:0007669"/>
    <property type="project" value="TreeGrafter"/>
</dbReference>
<protein>
    <submittedName>
        <fullName evidence="6">Pali-domain-containing protein</fullName>
    </submittedName>
</protein>
<evidence type="ECO:0000313" key="6">
    <source>
        <dbReference type="EMBL" id="OSD08719.1"/>
    </source>
</evidence>
<dbReference type="PANTHER" id="PTHR28013">
    <property type="entry name" value="PROTEIN DCV1-RELATED"/>
    <property type="match status" value="1"/>
</dbReference>
<keyword evidence="4 5" id="KW-0472">Membrane</keyword>
<evidence type="ECO:0000256" key="5">
    <source>
        <dbReference type="SAM" id="Phobius"/>
    </source>
</evidence>
<reference evidence="6 7" key="1">
    <citation type="journal article" date="2015" name="Biotechnol. Biofuels">
        <title>Enhanced degradation of softwood versus hardwood by the white-rot fungus Pycnoporus coccineus.</title>
        <authorList>
            <person name="Couturier M."/>
            <person name="Navarro D."/>
            <person name="Chevret D."/>
            <person name="Henrissat B."/>
            <person name="Piumi F."/>
            <person name="Ruiz-Duenas F.J."/>
            <person name="Martinez A.T."/>
            <person name="Grigoriev I.V."/>
            <person name="Riley R."/>
            <person name="Lipzen A."/>
            <person name="Berrin J.G."/>
            <person name="Master E.R."/>
            <person name="Rosso M.N."/>
        </authorList>
    </citation>
    <scope>NUCLEOTIDE SEQUENCE [LARGE SCALE GENOMIC DNA]</scope>
    <source>
        <strain evidence="6 7">BRFM310</strain>
    </source>
</reference>
<evidence type="ECO:0000256" key="3">
    <source>
        <dbReference type="ARBA" id="ARBA00022989"/>
    </source>
</evidence>
<organism evidence="6 7">
    <name type="scientific">Trametes coccinea (strain BRFM310)</name>
    <name type="common">Pycnoporus coccineus</name>
    <dbReference type="NCBI Taxonomy" id="1353009"/>
    <lineage>
        <taxon>Eukaryota</taxon>
        <taxon>Fungi</taxon>
        <taxon>Dikarya</taxon>
        <taxon>Basidiomycota</taxon>
        <taxon>Agaricomycotina</taxon>
        <taxon>Agaricomycetes</taxon>
        <taxon>Polyporales</taxon>
        <taxon>Polyporaceae</taxon>
        <taxon>Trametes</taxon>
    </lineage>
</organism>
<feature type="transmembrane region" description="Helical" evidence="5">
    <location>
        <begin position="147"/>
        <end position="175"/>
    </location>
</feature>
<keyword evidence="2 5" id="KW-0812">Transmembrane</keyword>
<dbReference type="EMBL" id="KZ084086">
    <property type="protein sequence ID" value="OSD08719.1"/>
    <property type="molecule type" value="Genomic_DNA"/>
</dbReference>
<proteinExistence type="predicted"/>
<keyword evidence="7" id="KW-1185">Reference proteome</keyword>
<dbReference type="Pfam" id="PF06687">
    <property type="entry name" value="SUR7"/>
    <property type="match status" value="1"/>
</dbReference>
<evidence type="ECO:0000256" key="1">
    <source>
        <dbReference type="ARBA" id="ARBA00004141"/>
    </source>
</evidence>
<accession>A0A1Y2J5M9</accession>
<dbReference type="STRING" id="1353009.A0A1Y2J5M9"/>
<dbReference type="GO" id="GO:0035838">
    <property type="term" value="C:growing cell tip"/>
    <property type="evidence" value="ECO:0007669"/>
    <property type="project" value="TreeGrafter"/>
</dbReference>
<dbReference type="GO" id="GO:0005886">
    <property type="term" value="C:plasma membrane"/>
    <property type="evidence" value="ECO:0007669"/>
    <property type="project" value="InterPro"/>
</dbReference>
<evidence type="ECO:0000256" key="4">
    <source>
        <dbReference type="ARBA" id="ARBA00023136"/>
    </source>
</evidence>
<dbReference type="OrthoDB" id="2354757at2759"/>
<dbReference type="Gene3D" id="1.20.140.150">
    <property type="match status" value="1"/>
</dbReference>
<comment type="subcellular location">
    <subcellularLocation>
        <location evidence="1">Membrane</location>
        <topology evidence="1">Multi-pass membrane protein</topology>
    </subcellularLocation>
</comment>
<dbReference type="PANTHER" id="PTHR28013:SF3">
    <property type="entry name" value="PROTEIN DCV1-RELATED"/>
    <property type="match status" value="1"/>
</dbReference>
<evidence type="ECO:0000313" key="7">
    <source>
        <dbReference type="Proteomes" id="UP000193067"/>
    </source>
</evidence>
<gene>
    <name evidence="6" type="ORF">PYCCODRAFT_1473281</name>
</gene>
<dbReference type="InterPro" id="IPR009571">
    <property type="entry name" value="SUR7/Rim9-like_fungi"/>
</dbReference>
<dbReference type="AlphaFoldDB" id="A0A1Y2J5M9"/>
<evidence type="ECO:0000256" key="2">
    <source>
        <dbReference type="ARBA" id="ARBA00022692"/>
    </source>
</evidence>
<feature type="transmembrane region" description="Helical" evidence="5">
    <location>
        <begin position="195"/>
        <end position="220"/>
    </location>
</feature>
<feature type="transmembrane region" description="Helical" evidence="5">
    <location>
        <begin position="109"/>
        <end position="135"/>
    </location>
</feature>
<keyword evidence="3 5" id="KW-1133">Transmembrane helix</keyword>
<dbReference type="Proteomes" id="UP000193067">
    <property type="component" value="Unassembled WGS sequence"/>
</dbReference>